<evidence type="ECO:0000313" key="1">
    <source>
        <dbReference type="EMBL" id="POR39517.1"/>
    </source>
</evidence>
<dbReference type="Proteomes" id="UP000237481">
    <property type="component" value="Unassembled WGS sequence"/>
</dbReference>
<dbReference type="OrthoDB" id="6020543at2759"/>
<proteinExistence type="predicted"/>
<keyword evidence="2" id="KW-1185">Reference proteome</keyword>
<organism evidence="1 2">
    <name type="scientific">Tolypocladium paradoxum</name>
    <dbReference type="NCBI Taxonomy" id="94208"/>
    <lineage>
        <taxon>Eukaryota</taxon>
        <taxon>Fungi</taxon>
        <taxon>Dikarya</taxon>
        <taxon>Ascomycota</taxon>
        <taxon>Pezizomycotina</taxon>
        <taxon>Sordariomycetes</taxon>
        <taxon>Hypocreomycetidae</taxon>
        <taxon>Hypocreales</taxon>
        <taxon>Ophiocordycipitaceae</taxon>
        <taxon>Tolypocladium</taxon>
    </lineage>
</organism>
<accession>A0A2S4LAS1</accession>
<dbReference type="STRING" id="94208.A0A2S4LAS1"/>
<dbReference type="EMBL" id="PKSG01000034">
    <property type="protein sequence ID" value="POR39517.1"/>
    <property type="molecule type" value="Genomic_DNA"/>
</dbReference>
<protein>
    <submittedName>
        <fullName evidence="1">Uncharacterized protein</fullName>
    </submittedName>
</protein>
<dbReference type="InterPro" id="IPR029058">
    <property type="entry name" value="AB_hydrolase_fold"/>
</dbReference>
<reference evidence="1 2" key="1">
    <citation type="submission" date="2018-01" db="EMBL/GenBank/DDBJ databases">
        <title>Harnessing the power of phylogenomics to disentangle the directionality and signatures of interkingdom host jumping in the parasitic fungal genus Tolypocladium.</title>
        <authorList>
            <person name="Quandt C.A."/>
            <person name="Patterson W."/>
            <person name="Spatafora J.W."/>
        </authorList>
    </citation>
    <scope>NUCLEOTIDE SEQUENCE [LARGE SCALE GENOMIC DNA]</scope>
    <source>
        <strain evidence="1 2">NRBC 100945</strain>
    </source>
</reference>
<sequence>MKSWSGKQIASLDNLTNRQIYLQSGTADTVVGPNPMNQLKSQLSKLDDAARVPFVTSSGAAHVFPTNFNGPREPSTSPYMCNCGYDGAGRVLKWMYGNLTAKNDGASTGTTVAFDQTGKNGAAGLDRTGYLYVPKACQTGAEPCKLPVTLHGWSQSHGQIGLK</sequence>
<name>A0A2S4LAS1_9HYPO</name>
<dbReference type="AlphaFoldDB" id="A0A2S4LAS1"/>
<dbReference type="SUPFAM" id="SSF53474">
    <property type="entry name" value="alpha/beta-Hydrolases"/>
    <property type="match status" value="1"/>
</dbReference>
<evidence type="ECO:0000313" key="2">
    <source>
        <dbReference type="Proteomes" id="UP000237481"/>
    </source>
</evidence>
<gene>
    <name evidence="1" type="ORF">TPAR_00295</name>
</gene>
<comment type="caution">
    <text evidence="1">The sequence shown here is derived from an EMBL/GenBank/DDBJ whole genome shotgun (WGS) entry which is preliminary data.</text>
</comment>